<dbReference type="PANTHER" id="PTHR43510">
    <property type="entry name" value="AMINOTRANSFERASE FUNCTION, HYPOTHETICAL (EUROFUNG)"/>
    <property type="match status" value="1"/>
</dbReference>
<dbReference type="CDD" id="cd00609">
    <property type="entry name" value="AAT_like"/>
    <property type="match status" value="1"/>
</dbReference>
<dbReference type="PROSITE" id="PS00105">
    <property type="entry name" value="AA_TRANSFER_CLASS_1"/>
    <property type="match status" value="1"/>
</dbReference>
<gene>
    <name evidence="3" type="ORF">Air01nite_02950</name>
</gene>
<evidence type="ECO:0000313" key="4">
    <source>
        <dbReference type="Proteomes" id="UP000624325"/>
    </source>
</evidence>
<dbReference type="InterPro" id="IPR015422">
    <property type="entry name" value="PyrdxlP-dep_Trfase_small"/>
</dbReference>
<dbReference type="Pfam" id="PF00155">
    <property type="entry name" value="Aminotran_1_2"/>
    <property type="match status" value="1"/>
</dbReference>
<evidence type="ECO:0000256" key="1">
    <source>
        <dbReference type="RuleBase" id="RU000481"/>
    </source>
</evidence>
<keyword evidence="1" id="KW-0808">Transferase</keyword>
<accession>A0ABQ4BUJ2</accession>
<comment type="cofactor">
    <cofactor evidence="1">
        <name>pyridoxal 5'-phosphate</name>
        <dbReference type="ChEBI" id="CHEBI:597326"/>
    </cofactor>
</comment>
<dbReference type="PANTHER" id="PTHR43510:SF1">
    <property type="entry name" value="AMINOTRANSFERASE FUNCTION, HYPOTHETICAL (EUROFUNG)"/>
    <property type="match status" value="1"/>
</dbReference>
<proteinExistence type="inferred from homology"/>
<keyword evidence="4" id="KW-1185">Reference proteome</keyword>
<organism evidence="3 4">
    <name type="scientific">Asanoa iriomotensis</name>
    <dbReference type="NCBI Taxonomy" id="234613"/>
    <lineage>
        <taxon>Bacteria</taxon>
        <taxon>Bacillati</taxon>
        <taxon>Actinomycetota</taxon>
        <taxon>Actinomycetes</taxon>
        <taxon>Micromonosporales</taxon>
        <taxon>Micromonosporaceae</taxon>
        <taxon>Asanoa</taxon>
    </lineage>
</organism>
<dbReference type="Gene3D" id="3.40.640.10">
    <property type="entry name" value="Type I PLP-dependent aspartate aminotransferase-like (Major domain)"/>
    <property type="match status" value="1"/>
</dbReference>
<protein>
    <recommendedName>
        <fullName evidence="1">Aminotransferase</fullName>
        <ecNumber evidence="1">2.6.1.-</ecNumber>
    </recommendedName>
</protein>
<comment type="similarity">
    <text evidence="1">Belongs to the class-I pyridoxal-phosphate-dependent aminotransferase family.</text>
</comment>
<dbReference type="Gene3D" id="3.90.1150.10">
    <property type="entry name" value="Aspartate Aminotransferase, domain 1"/>
    <property type="match status" value="1"/>
</dbReference>
<evidence type="ECO:0000259" key="2">
    <source>
        <dbReference type="Pfam" id="PF00155"/>
    </source>
</evidence>
<dbReference type="EC" id="2.6.1.-" evidence="1"/>
<comment type="caution">
    <text evidence="3">The sequence shown here is derived from an EMBL/GenBank/DDBJ whole genome shotgun (WGS) entry which is preliminary data.</text>
</comment>
<dbReference type="InterPro" id="IPR015424">
    <property type="entry name" value="PyrdxlP-dep_Trfase"/>
</dbReference>
<dbReference type="InterPro" id="IPR015421">
    <property type="entry name" value="PyrdxlP-dep_Trfase_major"/>
</dbReference>
<dbReference type="EMBL" id="BONC01000001">
    <property type="protein sequence ID" value="GIF54200.1"/>
    <property type="molecule type" value="Genomic_DNA"/>
</dbReference>
<dbReference type="Proteomes" id="UP000624325">
    <property type="component" value="Unassembled WGS sequence"/>
</dbReference>
<keyword evidence="1 3" id="KW-0032">Aminotransferase</keyword>
<dbReference type="InterPro" id="IPR004838">
    <property type="entry name" value="NHTrfase_class1_PyrdxlP-BS"/>
</dbReference>
<reference evidence="3 4" key="1">
    <citation type="submission" date="2021-01" db="EMBL/GenBank/DDBJ databases">
        <title>Whole genome shotgun sequence of Asanoa iriomotensis NBRC 100142.</title>
        <authorList>
            <person name="Komaki H."/>
            <person name="Tamura T."/>
        </authorList>
    </citation>
    <scope>NUCLEOTIDE SEQUENCE [LARGE SCALE GENOMIC DNA]</scope>
    <source>
        <strain evidence="3 4">NBRC 100142</strain>
    </source>
</reference>
<name>A0ABQ4BUJ2_9ACTN</name>
<dbReference type="InterPro" id="IPR004839">
    <property type="entry name" value="Aminotransferase_I/II_large"/>
</dbReference>
<evidence type="ECO:0000313" key="3">
    <source>
        <dbReference type="EMBL" id="GIF54200.1"/>
    </source>
</evidence>
<feature type="domain" description="Aminotransferase class I/classII large" evidence="2">
    <location>
        <begin position="49"/>
        <end position="353"/>
    </location>
</feature>
<dbReference type="RefSeq" id="WP_203699903.1">
    <property type="nucleotide sequence ID" value="NZ_BAAALU010000038.1"/>
</dbReference>
<dbReference type="GO" id="GO:0008483">
    <property type="term" value="F:transaminase activity"/>
    <property type="evidence" value="ECO:0007669"/>
    <property type="project" value="UniProtKB-KW"/>
</dbReference>
<sequence length="372" mass="38908">MDRFPPAPMSDLVDEPCRYDLAESTSPPLRLGSLLTPDVLARLDDLPIGYGTSVGDESLRTLVAADLAVPPSAVLLTPGGIGAMFLLALTCVEAGDRAVVVTPCFPPALSTLTALRASVSSVALSFDAGYRLDVPAVLAAVRPSTRLVSVASPQNPSGVRMAERDLAALVAGVASIAPEAVVLVDETYRDGAYDGAVPPSAASLGPSVVTCSSLSKAYGAPGLRVGWLTATSPSLCERLRLAKFTTLLTGSGVDELLAAEVLRQRSRVLGERWAALSAALATLTSWAAAVPEVELLRPDAGALCCVRLRPDAISDDGVRRFYAALPTLSLRVGRGSWFFESDRVFRLGFGHLPPADFATALDRLADAVKLAR</sequence>
<dbReference type="SUPFAM" id="SSF53383">
    <property type="entry name" value="PLP-dependent transferases"/>
    <property type="match status" value="1"/>
</dbReference>